<name>A0A0M4R244_9CAUD</name>
<gene>
    <name evidence="1" type="ORF">SEA_ARCHIE_48</name>
</gene>
<dbReference type="Proteomes" id="UP000201697">
    <property type="component" value="Segment"/>
</dbReference>
<proteinExistence type="predicted"/>
<dbReference type="EMBL" id="KT591489">
    <property type="protein sequence ID" value="ALF00354.1"/>
    <property type="molecule type" value="Genomic_DNA"/>
</dbReference>
<dbReference type="KEGG" id="vg:26632155"/>
<dbReference type="GeneID" id="26632155"/>
<protein>
    <submittedName>
        <fullName evidence="1">Uncharacterized protein</fullName>
    </submittedName>
</protein>
<evidence type="ECO:0000313" key="2">
    <source>
        <dbReference type="Proteomes" id="UP000201697"/>
    </source>
</evidence>
<sequence>MTTTTNPEREVCRMPSGALTIKGTSVWLPDDPDLLERERQEAAQRLTDILAAKRFLLEEQDREYGGAIDFATRKANEECGRANQVLYRDMSTRDQRWWVAFLKAVRHEGE</sequence>
<reference evidence="1 2" key="1">
    <citation type="submission" date="2015-08" db="EMBL/GenBank/DDBJ databases">
        <authorList>
            <person name="Clarke R.M."/>
            <person name="Taylor B.J."/>
            <person name="Thorniley A.J."/>
            <person name="Dasenko M.A."/>
            <person name="Denver D.R."/>
            <person name="Garcia-Ruiz H."/>
            <person name="Hoyer J.S."/>
            <person name="Jogdeo S."/>
            <person name="Sullivan C.M."/>
            <person name="Peterson M.R."/>
            <person name="Rowley E.R."/>
            <person name="Schnitzler C.E."/>
            <person name="Vining K.J."/>
            <person name="Almabruk K.H."/>
            <person name="Banawas S."/>
            <person name="Beatty C."/>
            <person name="Bullock C.J."/>
            <person name="Cappellazzi J.E."/>
            <person name="Chagani S.E."/>
            <person name="Chatterjee P."/>
            <person name="Cram E.D."/>
            <person name="Elorriaga M.E."/>
            <person name="Esser M."/>
            <person name="Fellows E.J."/>
            <person name="Garcia G.R."/>
            <person name="Gullaba J.M."/>
            <person name="Kinsley M.A."/>
            <person name="Luo F."/>
            <person name="McGinnis M."/>
            <person name="Paquette C.E."/>
            <person name="Reddekopp R.L."/>
            <person name="Rosen K.L."/>
            <person name="Sahlfeld L.M."/>
            <person name="Vondras A.M."/>
            <person name="Wang J.X."/>
            <person name="Weiss E.S."/>
            <person name="Wernick R."/>
            <person name="Abuelizz H.A."/>
            <person name="Amaro Y."/>
            <person name="Archer C.L."/>
            <person name="Basu A."/>
            <person name="Bellinger M.R."/>
            <person name="Johnson S.F."/>
            <person name="Kitchen S.A."/>
            <person name="Li M."/>
            <person name="Morey-Castro K.E."/>
            <person name="Lavalleur H.J."/>
            <person name="Rangel L.J."/>
            <person name="Ree J.F."/>
            <person name="Shay S.D."/>
            <person name="Sheng Y."/>
            <person name="Smyth J.C."/>
            <person name="Stamm E.A."/>
            <person name="Taylor C.R."/>
            <person name="Vining O.B."/>
            <person name="Wanzeck K.M."/>
            <person name="Watson G."/>
            <person name="Bruck A.J."/>
            <person name="Anders K.R."/>
            <person name="Bradley K.W."/>
            <person name="Asai D.J."/>
            <person name="Bowman C.A."/>
            <person name="Russell D.A."/>
            <person name="Pope W.H."/>
            <person name="Jacobs-Sera D."/>
            <person name="Hendrix R.W."/>
            <person name="Hatfull G.F."/>
        </authorList>
    </citation>
    <scope>NUCLEOTIDE SEQUENCE [LARGE SCALE GENOMIC DNA]</scope>
</reference>
<accession>A0A0M4R244</accession>
<dbReference type="OrthoDB" id="17503at10239"/>
<keyword evidence="2" id="KW-1185">Reference proteome</keyword>
<evidence type="ECO:0000313" key="1">
    <source>
        <dbReference type="EMBL" id="ALF00354.1"/>
    </source>
</evidence>
<organism evidence="1 2">
    <name type="scientific">Mycobacterium phage Archie</name>
    <dbReference type="NCBI Taxonomy" id="1718599"/>
    <lineage>
        <taxon>Viruses</taxon>
        <taxon>Duplodnaviria</taxon>
        <taxon>Heunggongvirae</taxon>
        <taxon>Uroviricota</taxon>
        <taxon>Caudoviricetes</taxon>
        <taxon>Vilmaviridae</taxon>
        <taxon>Lclasvirinae</taxon>
        <taxon>Faithunavirus</taxon>
        <taxon>Faithunavirus archie</taxon>
    </lineage>
</organism>
<dbReference type="RefSeq" id="YP_009205515.1">
    <property type="nucleotide sequence ID" value="NC_028878.1"/>
</dbReference>